<evidence type="ECO:0000256" key="3">
    <source>
        <dbReference type="SAM" id="Coils"/>
    </source>
</evidence>
<dbReference type="Proteomes" id="UP000324705">
    <property type="component" value="Chromosome 2A"/>
</dbReference>
<feature type="coiled-coil region" evidence="3">
    <location>
        <begin position="367"/>
        <end position="692"/>
    </location>
</feature>
<dbReference type="PANTHER" id="PTHR31580:SF11">
    <property type="entry name" value="OS07G0506600 PROTEIN"/>
    <property type="match status" value="1"/>
</dbReference>
<feature type="region of interest" description="Disordered" evidence="4">
    <location>
        <begin position="1"/>
        <end position="42"/>
    </location>
</feature>
<dbReference type="PANTHER" id="PTHR31580">
    <property type="entry name" value="FILAMENT-LIKE PLANT PROTEIN 4"/>
    <property type="match status" value="1"/>
</dbReference>
<proteinExistence type="inferred from homology"/>
<keyword evidence="2 3" id="KW-0175">Coiled coil</keyword>
<keyword evidence="6" id="KW-1185">Reference proteome</keyword>
<dbReference type="EMBL" id="LT934113">
    <property type="protein sequence ID" value="VAH29735.1"/>
    <property type="molecule type" value="Genomic_DNA"/>
</dbReference>
<evidence type="ECO:0000313" key="5">
    <source>
        <dbReference type="EMBL" id="VAH29735.1"/>
    </source>
</evidence>
<dbReference type="InterPro" id="IPR008587">
    <property type="entry name" value="FPP_plant"/>
</dbReference>
<comment type="similarity">
    <text evidence="1">Belongs to the FPP family.</text>
</comment>
<dbReference type="OMA" id="NMELNEC"/>
<feature type="compositionally biased region" description="Basic and acidic residues" evidence="4">
    <location>
        <begin position="55"/>
        <end position="69"/>
    </location>
</feature>
<dbReference type="Pfam" id="PF05911">
    <property type="entry name" value="FPP"/>
    <property type="match status" value="4"/>
</dbReference>
<name>A0A9R1NRC4_TRITD</name>
<evidence type="ECO:0008006" key="7">
    <source>
        <dbReference type="Google" id="ProtNLM"/>
    </source>
</evidence>
<dbReference type="Gramene" id="TRITD2Av1G095700.5">
    <property type="protein sequence ID" value="TRITD2Av1G095700.5"/>
    <property type="gene ID" value="TRITD2Av1G095700"/>
</dbReference>
<sequence length="814" mass="90743">MDRRSWPWRRKSISDKAPAPTETDSSASCPSETLTDEQSPTRLLLNRSCNMCRPEKNDKAMWHGKHDTTLKSSPKSPEVASEEAQDNSNVKVKVLSERLSSVVSDIRAKDDLVKQHSKVAEEAVLGWEKAENEMASLKAQLNAATVKNSTLDGALKECVRQLRRAKEEQDQKVQGALALQSRQWESDKTDLELRIVELKAKLEAKSERSVTSDGDASSRLASLEKENSALKAQLLAKTEELGLRTIEKELNRRAAEAASKQQLESIRKAAKLEAECRKLQATARRPSFSSDLRRTPSSLCAESVTDCQSDCSDSWASALITELDQYKTETRSASLATAVDIGVMDDFLEMEKLASANGAVSRSSSYAEDTGGQLVKLEEKARKLVAEKDKALHEAQRELRACRHRAMVAEERSCEMQRQLNLVNGERHAMEAEMQDAERKRNDLEGRLELAHGEITSLLDKGRILEERLDSEKALTLELAAKYQQMDELESETKELRAQLESDARKYSDKITLLERRLTEKCPAVDALEAKIKGAEIELELAGQEIVSFQKKVRGLEQQDKALSVESAKRCRDLQALEAERDELRSQLQAANSDAFALNEKVNTLEETLEKQGPLIAQLESQLKSAQAEIKSLKENAGQLEMKLETQKNLSSAYITALDASEAQKNKMTSQLELKEKEAEESHRKIYLLEEQILKERAESSEFAAQCHDLKQELCSRAPGHQPKPMEVKPMASTDLHITKEKELARAAGKLADCQKTIASLSAQLKTLSNFDEFIIPDPGVENHDIALAESWDGDLKLFDSASYPAQLGCLAAT</sequence>
<dbReference type="Gene3D" id="1.10.287.1490">
    <property type="match status" value="1"/>
</dbReference>
<evidence type="ECO:0000313" key="6">
    <source>
        <dbReference type="Proteomes" id="UP000324705"/>
    </source>
</evidence>
<dbReference type="AlphaFoldDB" id="A0A9R1NRC4"/>
<organism evidence="5 6">
    <name type="scientific">Triticum turgidum subsp. durum</name>
    <name type="common">Durum wheat</name>
    <name type="synonym">Triticum durum</name>
    <dbReference type="NCBI Taxonomy" id="4567"/>
    <lineage>
        <taxon>Eukaryota</taxon>
        <taxon>Viridiplantae</taxon>
        <taxon>Streptophyta</taxon>
        <taxon>Embryophyta</taxon>
        <taxon>Tracheophyta</taxon>
        <taxon>Spermatophyta</taxon>
        <taxon>Magnoliopsida</taxon>
        <taxon>Liliopsida</taxon>
        <taxon>Poales</taxon>
        <taxon>Poaceae</taxon>
        <taxon>BOP clade</taxon>
        <taxon>Pooideae</taxon>
        <taxon>Triticodae</taxon>
        <taxon>Triticeae</taxon>
        <taxon>Triticinae</taxon>
        <taxon>Triticum</taxon>
    </lineage>
</organism>
<feature type="coiled-coil region" evidence="3">
    <location>
        <begin position="181"/>
        <end position="240"/>
    </location>
</feature>
<feature type="region of interest" description="Disordered" evidence="4">
    <location>
        <begin position="55"/>
        <end position="86"/>
    </location>
</feature>
<gene>
    <name evidence="5" type="ORF">TRITD_2Av1G095700</name>
</gene>
<evidence type="ECO:0000256" key="4">
    <source>
        <dbReference type="SAM" id="MobiDB-lite"/>
    </source>
</evidence>
<evidence type="ECO:0000256" key="1">
    <source>
        <dbReference type="ARBA" id="ARBA00005921"/>
    </source>
</evidence>
<feature type="compositionally biased region" description="Basic residues" evidence="4">
    <location>
        <begin position="1"/>
        <end position="11"/>
    </location>
</feature>
<reference evidence="5 6" key="1">
    <citation type="submission" date="2017-09" db="EMBL/GenBank/DDBJ databases">
        <authorList>
            <consortium name="International Durum Wheat Genome Sequencing Consortium (IDWGSC)"/>
            <person name="Milanesi L."/>
        </authorList>
    </citation>
    <scope>NUCLEOTIDE SEQUENCE [LARGE SCALE GENOMIC DNA]</scope>
    <source>
        <strain evidence="6">cv. Svevo</strain>
    </source>
</reference>
<feature type="compositionally biased region" description="Polar residues" evidence="4">
    <location>
        <begin position="22"/>
        <end position="41"/>
    </location>
</feature>
<accession>A0A9R1NRC4</accession>
<evidence type="ECO:0000256" key="2">
    <source>
        <dbReference type="ARBA" id="ARBA00023054"/>
    </source>
</evidence>
<protein>
    <recommendedName>
        <fullName evidence="7">Filament-like plant protein</fullName>
    </recommendedName>
</protein>
<dbReference type="SUPFAM" id="SSF57997">
    <property type="entry name" value="Tropomyosin"/>
    <property type="match status" value="1"/>
</dbReference>